<keyword evidence="2" id="KW-1185">Reference proteome</keyword>
<evidence type="ECO:0008006" key="3">
    <source>
        <dbReference type="Google" id="ProtNLM"/>
    </source>
</evidence>
<evidence type="ECO:0000313" key="2">
    <source>
        <dbReference type="Proteomes" id="UP001501183"/>
    </source>
</evidence>
<dbReference type="Proteomes" id="UP001501183">
    <property type="component" value="Unassembled WGS sequence"/>
</dbReference>
<comment type="caution">
    <text evidence="1">The sequence shown here is derived from an EMBL/GenBank/DDBJ whole genome shotgun (WGS) entry which is preliminary data.</text>
</comment>
<dbReference type="RefSeq" id="WP_345344718.1">
    <property type="nucleotide sequence ID" value="NZ_BAABFB010000035.1"/>
</dbReference>
<protein>
    <recommendedName>
        <fullName evidence="3">Excreted virulence factor EspC (Type VII ESX diderm)</fullName>
    </recommendedName>
</protein>
<reference evidence="2" key="1">
    <citation type="journal article" date="2019" name="Int. J. Syst. Evol. Microbiol.">
        <title>The Global Catalogue of Microorganisms (GCM) 10K type strain sequencing project: providing services to taxonomists for standard genome sequencing and annotation.</title>
        <authorList>
            <consortium name="The Broad Institute Genomics Platform"/>
            <consortium name="The Broad Institute Genome Sequencing Center for Infectious Disease"/>
            <person name="Wu L."/>
            <person name="Ma J."/>
        </authorList>
    </citation>
    <scope>NUCLEOTIDE SEQUENCE [LARGE SCALE GENOMIC DNA]</scope>
    <source>
        <strain evidence="2">JCM 32206</strain>
    </source>
</reference>
<dbReference type="InterPro" id="IPR022536">
    <property type="entry name" value="EspC"/>
</dbReference>
<gene>
    <name evidence="1" type="ORF">GCM10023094_22290</name>
</gene>
<organism evidence="1 2">
    <name type="scientific">Rhodococcus olei</name>
    <dbReference type="NCBI Taxonomy" id="2161675"/>
    <lineage>
        <taxon>Bacteria</taxon>
        <taxon>Bacillati</taxon>
        <taxon>Actinomycetota</taxon>
        <taxon>Actinomycetes</taxon>
        <taxon>Mycobacteriales</taxon>
        <taxon>Nocardiaceae</taxon>
        <taxon>Rhodococcus</taxon>
    </lineage>
</organism>
<name>A0ABP8P217_9NOCA</name>
<accession>A0ABP8P217</accession>
<sequence>MTEFSAVTDGIRGFGTTAVTTAAGVREAAAGAAVAGPGLLTPVFGLIGGDFLAAFAAAHGSHTAALANLADTLDSMGAAAAASATAYAETDHGVSAGLDAAGSGARP</sequence>
<dbReference type="EMBL" id="BAABFB010000035">
    <property type="protein sequence ID" value="GAA4478507.1"/>
    <property type="molecule type" value="Genomic_DNA"/>
</dbReference>
<dbReference type="Pfam" id="PF10824">
    <property type="entry name" value="T7SS_ESX_EspC"/>
    <property type="match status" value="1"/>
</dbReference>
<evidence type="ECO:0000313" key="1">
    <source>
        <dbReference type="EMBL" id="GAA4478507.1"/>
    </source>
</evidence>
<proteinExistence type="predicted"/>